<proteinExistence type="predicted"/>
<dbReference type="EMBL" id="KZ107852">
    <property type="protein sequence ID" value="OSS46163.1"/>
    <property type="molecule type" value="Genomic_DNA"/>
</dbReference>
<feature type="region of interest" description="Disordered" evidence="1">
    <location>
        <begin position="471"/>
        <end position="519"/>
    </location>
</feature>
<evidence type="ECO:0000313" key="2">
    <source>
        <dbReference type="EMBL" id="OSS46163.1"/>
    </source>
</evidence>
<organism evidence="2 3">
    <name type="scientific">Epicoccum nigrum</name>
    <name type="common">Soil fungus</name>
    <name type="synonym">Epicoccum purpurascens</name>
    <dbReference type="NCBI Taxonomy" id="105696"/>
    <lineage>
        <taxon>Eukaryota</taxon>
        <taxon>Fungi</taxon>
        <taxon>Dikarya</taxon>
        <taxon>Ascomycota</taxon>
        <taxon>Pezizomycotina</taxon>
        <taxon>Dothideomycetes</taxon>
        <taxon>Pleosporomycetidae</taxon>
        <taxon>Pleosporales</taxon>
        <taxon>Pleosporineae</taxon>
        <taxon>Didymellaceae</taxon>
        <taxon>Epicoccum</taxon>
    </lineage>
</organism>
<evidence type="ECO:0000313" key="3">
    <source>
        <dbReference type="Proteomes" id="UP000193240"/>
    </source>
</evidence>
<accession>A0A1Y2LQC9</accession>
<protein>
    <submittedName>
        <fullName evidence="2">Uncharacterized protein</fullName>
    </submittedName>
</protein>
<feature type="compositionally biased region" description="Polar residues" evidence="1">
    <location>
        <begin position="481"/>
        <end position="499"/>
    </location>
</feature>
<keyword evidence="3" id="KW-1185">Reference proteome</keyword>
<dbReference type="AlphaFoldDB" id="A0A1Y2LQC9"/>
<dbReference type="InParanoid" id="A0A1Y2LQC9"/>
<dbReference type="Proteomes" id="UP000193240">
    <property type="component" value="Unassembled WGS sequence"/>
</dbReference>
<reference evidence="2 3" key="1">
    <citation type="journal article" date="2017" name="Genome Announc.">
        <title>Genome sequence of the saprophytic ascomycete Epicoccum nigrum ICMP 19927 strain isolated from New Zealand.</title>
        <authorList>
            <person name="Fokin M."/>
            <person name="Fleetwood D."/>
            <person name="Weir B.S."/>
            <person name="Villas-Boas S.G."/>
        </authorList>
    </citation>
    <scope>NUCLEOTIDE SEQUENCE [LARGE SCALE GENOMIC DNA]</scope>
    <source>
        <strain evidence="2 3">ICMP 19927</strain>
    </source>
</reference>
<feature type="compositionally biased region" description="Polar residues" evidence="1">
    <location>
        <begin position="510"/>
        <end position="519"/>
    </location>
</feature>
<gene>
    <name evidence="2" type="ORF">B5807_08163</name>
</gene>
<name>A0A1Y2LQC9_EPING</name>
<sequence>MSKLENELQPYSLEAVCAADRAASSSHILINVANKSVVPSLERLLGKVEKLLATKPKPVSSTTKLYIVGAWITKDLEGEPSENEWTLAESREWKDGVDAVRKLIRAMTSLKELVWISGLPFMPSVFNDLPTKLSALVLDLGNHVRVVDDGINVTKVHISSDDMTPLVKQTRLRELRLFRLRDSLQSIAWNTVYHNKRPGGMQVLELQMDAMPILRGNSNKWHKAVDVSGLTVAQPGLLEKPYKGNDGKGGLHWSFGYGEYLDDDCIRKARIASGVEEPIPLPLQCLKLDGFVIDHLPFEHELRDIAMLVCGKNCIDAGMRAPKTQAEPYYAWSKKINNAACRFVLQWPNWTGIFDTEGDQRDTSGNVVAQGSGVSTTFIGAASTSPQQLPLTEGMLNMKDISDDADDADNQSELDCICRLPGPGLTEHGLEVPSPPSLSITTNAEVPMVDGSIVSETSLTASSHILHIHGANDATPEVSPTEFSPTSESWNSSFDSNAQPRGHKAKRSLSDSYWVTGPS</sequence>
<evidence type="ECO:0000256" key="1">
    <source>
        <dbReference type="SAM" id="MobiDB-lite"/>
    </source>
</evidence>